<protein>
    <submittedName>
        <fullName evidence="3">Uncharacterized protein</fullName>
    </submittedName>
</protein>
<dbReference type="Gramene" id="mRNA:HanXRQr2_Chr02g0067051">
    <property type="protein sequence ID" value="mRNA:HanXRQr2_Chr02g0067051"/>
    <property type="gene ID" value="HanXRQr2_Chr02g0067051"/>
</dbReference>
<proteinExistence type="predicted"/>
<dbReference type="PANTHER" id="PTHR33735">
    <property type="entry name" value="EXPRESSED PROTEIN"/>
    <property type="match status" value="1"/>
</dbReference>
<evidence type="ECO:0000313" key="3">
    <source>
        <dbReference type="EMBL" id="OTF86939.1"/>
    </source>
</evidence>
<dbReference type="OMA" id="KIETTEH"/>
<evidence type="ECO:0000313" key="2">
    <source>
        <dbReference type="EMBL" id="KAF5818586.1"/>
    </source>
</evidence>
<dbReference type="AlphaFoldDB" id="A0A251RVN5"/>
<organism evidence="3 4">
    <name type="scientific">Helianthus annuus</name>
    <name type="common">Common sunflower</name>
    <dbReference type="NCBI Taxonomy" id="4232"/>
    <lineage>
        <taxon>Eukaryota</taxon>
        <taxon>Viridiplantae</taxon>
        <taxon>Streptophyta</taxon>
        <taxon>Embryophyta</taxon>
        <taxon>Tracheophyta</taxon>
        <taxon>Spermatophyta</taxon>
        <taxon>Magnoliopsida</taxon>
        <taxon>eudicotyledons</taxon>
        <taxon>Gunneridae</taxon>
        <taxon>Pentapetalae</taxon>
        <taxon>asterids</taxon>
        <taxon>campanulids</taxon>
        <taxon>Asterales</taxon>
        <taxon>Asteraceae</taxon>
        <taxon>Asteroideae</taxon>
        <taxon>Heliantheae alliance</taxon>
        <taxon>Heliantheae</taxon>
        <taxon>Helianthus</taxon>
    </lineage>
</organism>
<dbReference type="EMBL" id="MNCJ02000317">
    <property type="protein sequence ID" value="KAF5818586.1"/>
    <property type="molecule type" value="Genomic_DNA"/>
</dbReference>
<evidence type="ECO:0000313" key="4">
    <source>
        <dbReference type="Proteomes" id="UP000215914"/>
    </source>
</evidence>
<dbReference type="Proteomes" id="UP000215914">
    <property type="component" value="Chromosome 17"/>
</dbReference>
<reference evidence="3" key="2">
    <citation type="submission" date="2017-02" db="EMBL/GenBank/DDBJ databases">
        <title>Sunflower complete genome.</title>
        <authorList>
            <person name="Langlade N."/>
            <person name="Munos S."/>
        </authorList>
    </citation>
    <scope>NUCLEOTIDE SEQUENCE [LARGE SCALE GENOMIC DNA]</scope>
    <source>
        <tissue evidence="3">Leaves</tissue>
    </source>
</reference>
<dbReference type="EMBL" id="CM007906">
    <property type="protein sequence ID" value="OTF86939.1"/>
    <property type="molecule type" value="Genomic_DNA"/>
</dbReference>
<reference evidence="2" key="3">
    <citation type="submission" date="2020-06" db="EMBL/GenBank/DDBJ databases">
        <title>Helianthus annuus Genome sequencing and assembly Release 2.</title>
        <authorList>
            <person name="Gouzy J."/>
            <person name="Langlade N."/>
            <person name="Munos S."/>
        </authorList>
    </citation>
    <scope>NUCLEOTIDE SEQUENCE</scope>
    <source>
        <tissue evidence="2">Leaves</tissue>
    </source>
</reference>
<name>A0A251RVN5_HELAN</name>
<dbReference type="OrthoDB" id="1927611at2759"/>
<dbReference type="PANTHER" id="PTHR33735:SF24">
    <property type="match status" value="1"/>
</dbReference>
<accession>A0A251RVN5</accession>
<dbReference type="InParanoid" id="A0A251RVN5"/>
<evidence type="ECO:0000256" key="1">
    <source>
        <dbReference type="SAM" id="MobiDB-lite"/>
    </source>
</evidence>
<sequence length="228" mass="25714">MSSRVIGANFVLSLKLNDEPRFFKPVSETPLLKSKQYAWNLLGKSCRNMSMWKIQQTTTFVRHSNVNPPPEAAPLPSGSPSGSLRNWIVGIVLTFVLPFITRKWGPLLLLKNKVDQKIEMTEQVVKTIENIAEKADKVIDSITDNLPKDSELKKKLEFVDEIVEGVAKSAHVADKFINQVEEAEGQLESLITHENSQGGEIPHEDEDKKDQEDQEIINKQPENNNNTN</sequence>
<feature type="region of interest" description="Disordered" evidence="1">
    <location>
        <begin position="189"/>
        <end position="228"/>
    </location>
</feature>
<feature type="compositionally biased region" description="Basic and acidic residues" evidence="1">
    <location>
        <begin position="201"/>
        <end position="211"/>
    </location>
</feature>
<keyword evidence="4" id="KW-1185">Reference proteome</keyword>
<reference evidence="2 4" key="1">
    <citation type="journal article" date="2017" name="Nature">
        <title>The sunflower genome provides insights into oil metabolism, flowering and Asterid evolution.</title>
        <authorList>
            <person name="Badouin H."/>
            <person name="Gouzy J."/>
            <person name="Grassa C.J."/>
            <person name="Murat F."/>
            <person name="Staton S.E."/>
            <person name="Cottret L."/>
            <person name="Lelandais-Briere C."/>
            <person name="Owens G.L."/>
            <person name="Carrere S."/>
            <person name="Mayjonade B."/>
            <person name="Legrand L."/>
            <person name="Gill N."/>
            <person name="Kane N.C."/>
            <person name="Bowers J.E."/>
            <person name="Hubner S."/>
            <person name="Bellec A."/>
            <person name="Berard A."/>
            <person name="Berges H."/>
            <person name="Blanchet N."/>
            <person name="Boniface M.C."/>
            <person name="Brunel D."/>
            <person name="Catrice O."/>
            <person name="Chaidir N."/>
            <person name="Claudel C."/>
            <person name="Donnadieu C."/>
            <person name="Faraut T."/>
            <person name="Fievet G."/>
            <person name="Helmstetter N."/>
            <person name="King M."/>
            <person name="Knapp S.J."/>
            <person name="Lai Z."/>
            <person name="Le Paslier M.C."/>
            <person name="Lippi Y."/>
            <person name="Lorenzon L."/>
            <person name="Mandel J.R."/>
            <person name="Marage G."/>
            <person name="Marchand G."/>
            <person name="Marquand E."/>
            <person name="Bret-Mestries E."/>
            <person name="Morien E."/>
            <person name="Nambeesan S."/>
            <person name="Nguyen T."/>
            <person name="Pegot-Espagnet P."/>
            <person name="Pouilly N."/>
            <person name="Raftis F."/>
            <person name="Sallet E."/>
            <person name="Schiex T."/>
            <person name="Thomas J."/>
            <person name="Vandecasteele C."/>
            <person name="Vares D."/>
            <person name="Vear F."/>
            <person name="Vautrin S."/>
            <person name="Crespi M."/>
            <person name="Mangin B."/>
            <person name="Burke J.M."/>
            <person name="Salse J."/>
            <person name="Munos S."/>
            <person name="Vincourt P."/>
            <person name="Rieseberg L.H."/>
            <person name="Langlade N.B."/>
        </authorList>
    </citation>
    <scope>NUCLEOTIDE SEQUENCE [LARGE SCALE GENOMIC DNA]</scope>
    <source>
        <strain evidence="4">cv. SF193</strain>
        <tissue evidence="2">Leaves</tissue>
    </source>
</reference>
<gene>
    <name evidence="3" type="ORF">HannXRQ_Chr17g0556291</name>
    <name evidence="2" type="ORF">HanXRQr2_Chr02g0067051</name>
</gene>